<dbReference type="InterPro" id="IPR023378">
    <property type="entry name" value="YheA/YmcA-like_dom_sf"/>
</dbReference>
<reference evidence="4 6" key="2">
    <citation type="submission" date="2018-08" db="EMBL/GenBank/DDBJ databases">
        <title>Draft genome of Streptococcus sp. nov. Z1.</title>
        <authorList>
            <person name="Tian Z."/>
        </authorList>
    </citation>
    <scope>NUCLEOTIDE SEQUENCE [LARGE SCALE GENOMIC DNA]</scope>
    <source>
        <strain evidence="4">Z1</strain>
        <strain evidence="6">Z1(2018)</strain>
    </source>
</reference>
<gene>
    <name evidence="2" type="ORF">DDV21_007215</name>
    <name evidence="3" type="ORF">DDV22_08985</name>
    <name evidence="4" type="ORF">DDV23_08945</name>
</gene>
<keyword evidence="7" id="KW-1185">Reference proteome</keyword>
<accession>A0A372KJY7</accession>
<dbReference type="EMBL" id="QVQY01000029">
    <property type="protein sequence ID" value="RFU50376.1"/>
    <property type="molecule type" value="Genomic_DNA"/>
</dbReference>
<dbReference type="Proteomes" id="UP000264056">
    <property type="component" value="Unassembled WGS sequence"/>
</dbReference>
<dbReference type="Pfam" id="PF06133">
    <property type="entry name" value="Com_YlbF"/>
    <property type="match status" value="1"/>
</dbReference>
<accession>A0A346NCZ1</accession>
<dbReference type="NCBIfam" id="NF010209">
    <property type="entry name" value="PRK13676.1-1"/>
    <property type="match status" value="1"/>
</dbReference>
<evidence type="ECO:0000313" key="4">
    <source>
        <dbReference type="EMBL" id="RFU52580.1"/>
    </source>
</evidence>
<reference evidence="2" key="4">
    <citation type="journal article" date="2019" name="Int. J. Syst. Evol. Microbiol.">
        <title>Streptococcus chenjunshii sp. nov. isolated from feces of Tibetan antelopes.</title>
        <authorList>
            <person name="Tian Z."/>
            <person name="Lu S."/>
            <person name="Jin D."/>
            <person name="Yang J."/>
            <person name="Pu J."/>
            <person name="Lai X.H."/>
            <person name="Bai X.N."/>
            <person name="Wu X.M."/>
            <person name="Li J."/>
            <person name="Wang S."/>
            <person name="Xu J."/>
        </authorList>
    </citation>
    <scope>NUCLEOTIDE SEQUENCE</scope>
    <source>
        <strain evidence="2">Z15</strain>
    </source>
</reference>
<dbReference type="RefSeq" id="WP_116878757.1">
    <property type="nucleotide sequence ID" value="NZ_CP031733.1"/>
</dbReference>
<dbReference type="KEGG" id="schj:DDV21_007215"/>
<evidence type="ECO:0000313" key="5">
    <source>
        <dbReference type="Proteomes" id="UP000246115"/>
    </source>
</evidence>
<dbReference type="HAMAP" id="MF_01526">
    <property type="entry name" value="UPF0342"/>
    <property type="match status" value="1"/>
</dbReference>
<dbReference type="Proteomes" id="UP000246115">
    <property type="component" value="Chromosome"/>
</dbReference>
<organism evidence="4 6">
    <name type="scientific">Streptococcus chenjunshii</name>
    <dbReference type="NCBI Taxonomy" id="2173853"/>
    <lineage>
        <taxon>Bacteria</taxon>
        <taxon>Bacillati</taxon>
        <taxon>Bacillota</taxon>
        <taxon>Bacilli</taxon>
        <taxon>Lactobacillales</taxon>
        <taxon>Streptococcaceae</taxon>
        <taxon>Streptococcus</taxon>
    </lineage>
</organism>
<dbReference type="Gene3D" id="1.20.1500.10">
    <property type="entry name" value="YheA/YmcA-like"/>
    <property type="match status" value="1"/>
</dbReference>
<evidence type="ECO:0000313" key="7">
    <source>
        <dbReference type="Proteomes" id="UP000264056"/>
    </source>
</evidence>
<dbReference type="Proteomes" id="UP000262901">
    <property type="component" value="Unassembled WGS sequence"/>
</dbReference>
<reference evidence="3 7" key="1">
    <citation type="submission" date="2018-08" db="EMBL/GenBank/DDBJ databases">
        <title>Draft genome of Streptococcus sp .nov. Z2.</title>
        <authorList>
            <person name="Tian Z."/>
        </authorList>
    </citation>
    <scope>NUCLEOTIDE SEQUENCE [LARGE SCALE GENOMIC DNA]</scope>
    <source>
        <strain evidence="3 7">Z2</strain>
    </source>
</reference>
<protein>
    <recommendedName>
        <fullName evidence="1">UPF0342 protein DDV21_007215</fullName>
    </recommendedName>
</protein>
<evidence type="ECO:0000313" key="2">
    <source>
        <dbReference type="EMBL" id="AXQ78886.1"/>
    </source>
</evidence>
<evidence type="ECO:0000256" key="1">
    <source>
        <dbReference type="HAMAP-Rule" id="MF_01526"/>
    </source>
</evidence>
<reference evidence="5" key="3">
    <citation type="submission" date="2018-08" db="EMBL/GenBank/DDBJ databases">
        <title>Streptococcus chenjunshii sp. nov., isolated from stools sample of the Tibetan antelope in the Qinghai-Tibet plateau, China.</title>
        <authorList>
            <person name="Tian Z."/>
        </authorList>
    </citation>
    <scope>NUCLEOTIDE SEQUENCE [LARGE SCALE GENOMIC DNA]</scope>
    <source>
        <strain evidence="5">Z15</strain>
    </source>
</reference>
<dbReference type="OrthoDB" id="9811402at2"/>
<name>A0A372KJY7_9STRE</name>
<evidence type="ECO:0000313" key="3">
    <source>
        <dbReference type="EMBL" id="RFU50376.1"/>
    </source>
</evidence>
<dbReference type="SUPFAM" id="SSF158622">
    <property type="entry name" value="YheA/YmcA-like"/>
    <property type="match status" value="1"/>
</dbReference>
<proteinExistence type="inferred from homology"/>
<dbReference type="EMBL" id="CP031733">
    <property type="protein sequence ID" value="AXQ78886.1"/>
    <property type="molecule type" value="Genomic_DNA"/>
</dbReference>
<dbReference type="EMBL" id="QVQZ01000026">
    <property type="protein sequence ID" value="RFU52580.1"/>
    <property type="molecule type" value="Genomic_DNA"/>
</dbReference>
<evidence type="ECO:0000313" key="6">
    <source>
        <dbReference type="Proteomes" id="UP000262901"/>
    </source>
</evidence>
<sequence length="111" mass="12708">MANVYDIANELERAIRVLPEYQAAAEAKAAVESNSEAKDLWEQFLEVQKKMQTLMQSGQMPSKEDQDEMTALGQKIEENAVLKTFLEQQQRLSIYISDIEKIVFSPIQDLQ</sequence>
<comment type="similarity">
    <text evidence="1">Belongs to the UPF0342 family.</text>
</comment>
<dbReference type="InterPro" id="IPR010368">
    <property type="entry name" value="Com_YlbF"/>
</dbReference>
<dbReference type="AlphaFoldDB" id="A0A372KJY7"/>